<sequence>MPNNEHAEVFSSGPNKIPLLSSGELTIEVFLQWKNMCEDFFEIKEIDDKENSKCIILAMTGIQDLLVRNWYQAEHDRFKKLTWSTFTVEFYDRWLSTHWEQKSQNLVTCARQSNTDTFKDWIVQVETLNANLISTASHKNEQ</sequence>
<organism evidence="1 2">
    <name type="scientific">Irpex rosettiformis</name>
    <dbReference type="NCBI Taxonomy" id="378272"/>
    <lineage>
        <taxon>Eukaryota</taxon>
        <taxon>Fungi</taxon>
        <taxon>Dikarya</taxon>
        <taxon>Basidiomycota</taxon>
        <taxon>Agaricomycotina</taxon>
        <taxon>Agaricomycetes</taxon>
        <taxon>Polyporales</taxon>
        <taxon>Irpicaceae</taxon>
        <taxon>Irpex</taxon>
    </lineage>
</organism>
<protein>
    <submittedName>
        <fullName evidence="1">Uncharacterized protein</fullName>
    </submittedName>
</protein>
<comment type="caution">
    <text evidence="1">The sequence shown here is derived from an EMBL/GenBank/DDBJ whole genome shotgun (WGS) entry which is preliminary data.</text>
</comment>
<gene>
    <name evidence="1" type="ORF">BDY19DRAFT_994091</name>
</gene>
<name>A0ACB8U346_9APHY</name>
<evidence type="ECO:0000313" key="1">
    <source>
        <dbReference type="EMBL" id="KAI0088728.1"/>
    </source>
</evidence>
<dbReference type="Proteomes" id="UP001055072">
    <property type="component" value="Unassembled WGS sequence"/>
</dbReference>
<dbReference type="EMBL" id="MU274913">
    <property type="protein sequence ID" value="KAI0088728.1"/>
    <property type="molecule type" value="Genomic_DNA"/>
</dbReference>
<accession>A0ACB8U346</accession>
<evidence type="ECO:0000313" key="2">
    <source>
        <dbReference type="Proteomes" id="UP001055072"/>
    </source>
</evidence>
<keyword evidence="2" id="KW-1185">Reference proteome</keyword>
<reference evidence="1" key="1">
    <citation type="journal article" date="2021" name="Environ. Microbiol.">
        <title>Gene family expansions and transcriptome signatures uncover fungal adaptations to wood decay.</title>
        <authorList>
            <person name="Hage H."/>
            <person name="Miyauchi S."/>
            <person name="Viragh M."/>
            <person name="Drula E."/>
            <person name="Min B."/>
            <person name="Chaduli D."/>
            <person name="Navarro D."/>
            <person name="Favel A."/>
            <person name="Norest M."/>
            <person name="Lesage-Meessen L."/>
            <person name="Balint B."/>
            <person name="Merenyi Z."/>
            <person name="de Eugenio L."/>
            <person name="Morin E."/>
            <person name="Martinez A.T."/>
            <person name="Baldrian P."/>
            <person name="Stursova M."/>
            <person name="Martinez M.J."/>
            <person name="Novotny C."/>
            <person name="Magnuson J.K."/>
            <person name="Spatafora J.W."/>
            <person name="Maurice S."/>
            <person name="Pangilinan J."/>
            <person name="Andreopoulos W."/>
            <person name="LaButti K."/>
            <person name="Hundley H."/>
            <person name="Na H."/>
            <person name="Kuo A."/>
            <person name="Barry K."/>
            <person name="Lipzen A."/>
            <person name="Henrissat B."/>
            <person name="Riley R."/>
            <person name="Ahrendt S."/>
            <person name="Nagy L.G."/>
            <person name="Grigoriev I.V."/>
            <person name="Martin F."/>
            <person name="Rosso M.N."/>
        </authorList>
    </citation>
    <scope>NUCLEOTIDE SEQUENCE</scope>
    <source>
        <strain evidence="1">CBS 384.51</strain>
    </source>
</reference>
<proteinExistence type="predicted"/>